<dbReference type="RefSeq" id="WP_230304304.1">
    <property type="nucleotide sequence ID" value="NZ_CAKKMG010000185.1"/>
</dbReference>
<dbReference type="EMBL" id="CAKKMG010000185">
    <property type="protein sequence ID" value="CAH0317739.1"/>
    <property type="molecule type" value="Genomic_DNA"/>
</dbReference>
<organism evidence="3 4">
    <name type="scientific">Peribacillus simplex</name>
    <dbReference type="NCBI Taxonomy" id="1478"/>
    <lineage>
        <taxon>Bacteria</taxon>
        <taxon>Bacillati</taxon>
        <taxon>Bacillota</taxon>
        <taxon>Bacilli</taxon>
        <taxon>Bacillales</taxon>
        <taxon>Bacillaceae</taxon>
        <taxon>Peribacillus</taxon>
    </lineage>
</organism>
<evidence type="ECO:0000313" key="3">
    <source>
        <dbReference type="EMBL" id="CAH0317739.1"/>
    </source>
</evidence>
<accession>A0A9W4L7R6</accession>
<dbReference type="Gene3D" id="3.30.1450.10">
    <property type="match status" value="1"/>
</dbReference>
<comment type="caution">
    <text evidence="3">The sequence shown here is derived from an EMBL/GenBank/DDBJ whole genome shotgun (WGS) entry which is preliminary data.</text>
</comment>
<protein>
    <recommendedName>
        <fullName evidence="5">Surface layer protein A domain-containing protein</fullName>
    </recommendedName>
</protein>
<keyword evidence="1 2" id="KW-0732">Signal</keyword>
<feature type="signal peptide" evidence="2">
    <location>
        <begin position="1"/>
        <end position="19"/>
    </location>
</feature>
<proteinExistence type="predicted"/>
<dbReference type="AlphaFoldDB" id="A0A9W4L7R6"/>
<evidence type="ECO:0000256" key="2">
    <source>
        <dbReference type="SAM" id="SignalP"/>
    </source>
</evidence>
<dbReference type="InterPro" id="IPR037873">
    <property type="entry name" value="BamE-like"/>
</dbReference>
<dbReference type="Proteomes" id="UP000789326">
    <property type="component" value="Unassembled WGS sequence"/>
</dbReference>
<evidence type="ECO:0008006" key="5">
    <source>
        <dbReference type="Google" id="ProtNLM"/>
    </source>
</evidence>
<feature type="chain" id="PRO_5040720843" description="Surface layer protein A domain-containing protein" evidence="2">
    <location>
        <begin position="20"/>
        <end position="187"/>
    </location>
</feature>
<reference evidence="3" key="1">
    <citation type="submission" date="2021-11" db="EMBL/GenBank/DDBJ databases">
        <authorList>
            <person name="Bulgarelli D."/>
        </authorList>
    </citation>
    <scope>NUCLEOTIDE SEQUENCE</scope>
    <source>
        <strain evidence="3">Bi133</strain>
    </source>
</reference>
<evidence type="ECO:0000256" key="1">
    <source>
        <dbReference type="ARBA" id="ARBA00022729"/>
    </source>
</evidence>
<evidence type="ECO:0000313" key="4">
    <source>
        <dbReference type="Proteomes" id="UP000789326"/>
    </source>
</evidence>
<name>A0A9W4L7R6_9BACI</name>
<gene>
    <name evidence="3" type="ORF">SRABI133_05213</name>
</gene>
<sequence>MKKLAKALTVGVLALGLLAGVGANKGEAATVTKPIGSTFYKSALVGTTYKVQDYKGNTINAKTTKAVTVTPYATNKNFSYATVTFVDYDKVGTKWVKYTKTAKGYFFTPIKNGITFNEYTNVKKGMTYNQMVSITGEYMKLDSTYTYGGITEKDYIWSRYSDTTDIFVDMAFENNKLTYKSYSVSEY</sequence>